<dbReference type="FunFam" id="3.50.7.10:FF:000001">
    <property type="entry name" value="60 kDa chaperonin"/>
    <property type="match status" value="1"/>
</dbReference>
<feature type="transmembrane region" description="Helical" evidence="9">
    <location>
        <begin position="84"/>
        <end position="105"/>
    </location>
</feature>
<dbReference type="PROSITE" id="PS00296">
    <property type="entry name" value="CHAPERONINS_CPN60"/>
    <property type="match status" value="1"/>
</dbReference>
<dbReference type="InterPro" id="IPR001844">
    <property type="entry name" value="Cpn60/GroEL"/>
</dbReference>
<dbReference type="Gene3D" id="3.30.260.10">
    <property type="entry name" value="TCP-1-like chaperonin intermediate domain"/>
    <property type="match status" value="1"/>
</dbReference>
<evidence type="ECO:0000256" key="9">
    <source>
        <dbReference type="SAM" id="Phobius"/>
    </source>
</evidence>
<keyword evidence="5" id="KW-0346">Stress response</keyword>
<dbReference type="Gene3D" id="3.50.7.10">
    <property type="entry name" value="GroEL"/>
    <property type="match status" value="1"/>
</dbReference>
<comment type="function">
    <text evidence="7">Implicated in mitochondrial protein import and macromolecular assembly. May facilitate the correct folding of imported proteins. May also prevent misfolding and promote the refolding and proper assembly of unfolded polypeptides generated under stress conditions in the mitochondrial matrix.</text>
</comment>
<evidence type="ECO:0000256" key="4">
    <source>
        <dbReference type="ARBA" id="ARBA00022946"/>
    </source>
</evidence>
<dbReference type="SUPFAM" id="SSF54849">
    <property type="entry name" value="GroEL-intermediate domain like"/>
    <property type="match status" value="1"/>
</dbReference>
<accession>A0A7S4CXB2</accession>
<comment type="similarity">
    <text evidence="1 8">Belongs to the chaperonin (HSP60) family.</text>
</comment>
<proteinExistence type="inferred from homology"/>
<dbReference type="EMBL" id="HBJA01058020">
    <property type="protein sequence ID" value="CAE0809407.1"/>
    <property type="molecule type" value="Transcribed_RNA"/>
</dbReference>
<dbReference type="GO" id="GO:0140662">
    <property type="term" value="F:ATP-dependent protein folding chaperone"/>
    <property type="evidence" value="ECO:0007669"/>
    <property type="project" value="InterPro"/>
</dbReference>
<gene>
    <name evidence="10" type="ORF">EGYM00163_LOCUS20539</name>
</gene>
<evidence type="ECO:0000256" key="7">
    <source>
        <dbReference type="ARBA" id="ARBA00025467"/>
    </source>
</evidence>
<dbReference type="InterPro" id="IPR027410">
    <property type="entry name" value="TCP-1-like_intermed_sf"/>
</dbReference>
<keyword evidence="4" id="KW-0809">Transit peptide</keyword>
<evidence type="ECO:0000256" key="6">
    <source>
        <dbReference type="ARBA" id="ARBA00023186"/>
    </source>
</evidence>
<protein>
    <submittedName>
        <fullName evidence="10">Uncharacterized protein</fullName>
    </submittedName>
</protein>
<dbReference type="PANTHER" id="PTHR45633">
    <property type="entry name" value="60 KDA HEAT SHOCK PROTEIN, MITOCHONDRIAL"/>
    <property type="match status" value="1"/>
</dbReference>
<dbReference type="SUPFAM" id="SSF48592">
    <property type="entry name" value="GroEL equatorial domain-like"/>
    <property type="match status" value="1"/>
</dbReference>
<dbReference type="NCBIfam" id="NF009487">
    <property type="entry name" value="PRK12849.1"/>
    <property type="match status" value="1"/>
</dbReference>
<keyword evidence="6" id="KW-0143">Chaperone</keyword>
<evidence type="ECO:0000256" key="8">
    <source>
        <dbReference type="RuleBase" id="RU000418"/>
    </source>
</evidence>
<evidence type="ECO:0000256" key="1">
    <source>
        <dbReference type="ARBA" id="ARBA00006607"/>
    </source>
</evidence>
<dbReference type="NCBIfam" id="NF000592">
    <property type="entry name" value="PRK00013.1"/>
    <property type="match status" value="1"/>
</dbReference>
<name>A0A7S4CXB2_9EUGL</name>
<keyword evidence="3" id="KW-0067">ATP-binding</keyword>
<evidence type="ECO:0000256" key="2">
    <source>
        <dbReference type="ARBA" id="ARBA00022741"/>
    </source>
</evidence>
<keyword evidence="9" id="KW-1133">Transmembrane helix</keyword>
<dbReference type="Gene3D" id="1.10.560.10">
    <property type="entry name" value="GroEL-like equatorial domain"/>
    <property type="match status" value="1"/>
</dbReference>
<reference evidence="10" key="1">
    <citation type="submission" date="2021-01" db="EMBL/GenBank/DDBJ databases">
        <authorList>
            <person name="Corre E."/>
            <person name="Pelletier E."/>
            <person name="Niang G."/>
            <person name="Scheremetjew M."/>
            <person name="Finn R."/>
            <person name="Kale V."/>
            <person name="Holt S."/>
            <person name="Cochrane G."/>
            <person name="Meng A."/>
            <person name="Brown T."/>
            <person name="Cohen L."/>
        </authorList>
    </citation>
    <scope>NUCLEOTIDE SEQUENCE</scope>
    <source>
        <strain evidence="10">CCMP1594</strain>
    </source>
</reference>
<dbReference type="InterPro" id="IPR027413">
    <property type="entry name" value="GROEL-like_equatorial_sf"/>
</dbReference>
<organism evidence="10">
    <name type="scientific">Eutreptiella gymnastica</name>
    <dbReference type="NCBI Taxonomy" id="73025"/>
    <lineage>
        <taxon>Eukaryota</taxon>
        <taxon>Discoba</taxon>
        <taxon>Euglenozoa</taxon>
        <taxon>Euglenida</taxon>
        <taxon>Spirocuta</taxon>
        <taxon>Euglenophyceae</taxon>
        <taxon>Eutreptiales</taxon>
        <taxon>Eutreptiaceae</taxon>
        <taxon>Eutreptiella</taxon>
    </lineage>
</organism>
<dbReference type="InterPro" id="IPR027409">
    <property type="entry name" value="GroEL-like_apical_dom_sf"/>
</dbReference>
<dbReference type="GO" id="GO:0042026">
    <property type="term" value="P:protein refolding"/>
    <property type="evidence" value="ECO:0007669"/>
    <property type="project" value="InterPro"/>
</dbReference>
<dbReference type="Pfam" id="PF00118">
    <property type="entry name" value="Cpn60_TCP1"/>
    <property type="match status" value="1"/>
</dbReference>
<dbReference type="AlphaFoldDB" id="A0A7S4CXB2"/>
<dbReference type="SUPFAM" id="SSF52029">
    <property type="entry name" value="GroEL apical domain-like"/>
    <property type="match status" value="1"/>
</dbReference>
<dbReference type="GO" id="GO:0005524">
    <property type="term" value="F:ATP binding"/>
    <property type="evidence" value="ECO:0007669"/>
    <property type="project" value="UniProtKB-KW"/>
</dbReference>
<evidence type="ECO:0000256" key="3">
    <source>
        <dbReference type="ARBA" id="ARBA00022840"/>
    </source>
</evidence>
<keyword evidence="9" id="KW-0812">Transmembrane</keyword>
<keyword evidence="2" id="KW-0547">Nucleotide-binding</keyword>
<dbReference type="InterPro" id="IPR018370">
    <property type="entry name" value="Chaperonin_Cpn60_CS"/>
</dbReference>
<dbReference type="CDD" id="cd03344">
    <property type="entry name" value="GroEL"/>
    <property type="match status" value="1"/>
</dbReference>
<dbReference type="PRINTS" id="PR00298">
    <property type="entry name" value="CHAPERONIN60"/>
</dbReference>
<dbReference type="NCBIfam" id="TIGR02348">
    <property type="entry name" value="GroEL"/>
    <property type="match status" value="1"/>
</dbReference>
<sequence>MATLASQAAEPALPAVQLHSMAATRSPITHMPLRTAPVPKAAKLPGTAVGHAAGQAVSQAAPLNAQVLDNLDLLEAAPASSRGLLLLGAFSALAASFVLAVSALFRHRSEKRVAMAATFGKKYSPLQSTSRPQSHLTKMNMAKEVIFNDDGQALKRMQTGVDKLATCVGVTLGPKGRNVVLETSFGPPKIVNDGVTIAGEIDLEDPVEAIGAKLVRQAAQKTNDQAGDGTTTATVLSAAFITEGMKIVAAGANPVQLTRGMDKTVAALVQKLKGMSKEVEDSELAYVASISAGGNMEVGNMISTAMEKVGRKGVITLEESRGVDNDLYVVEGMAFERGYMSPYFVTDTERNTVAYDGARLLLVDKKIATARDMVKILELSVQEGFPLIIMAEDIEQEALSTLVVNRLRGSLKVCAIKAPGFGERKTQYLEDIAILTGGTVVKEELGMNLAQVGAEVLGTAARVEISKDSTTIVGDGRTQAEVQARCRQIEGMLDDATTDYEQEKLRERIARLSGGVAIVQVGAQTETELKEKKLRVEDALNATKAAVEEGIVIGGGCTLLKLADEVDEIKETLENDEQRVGADIIKRALSYPLRLVASNAGENGYVVLENVRKAAAENNNSNMGYNAEIGTYDDLMVTGVVDPTKVIRCCLENACSVARLFLTSEAVVIDIPDPKAPAAAAGNPMDNSGFTM</sequence>
<dbReference type="HAMAP" id="MF_00600">
    <property type="entry name" value="CH60"/>
    <property type="match status" value="1"/>
</dbReference>
<keyword evidence="9" id="KW-0472">Membrane</keyword>
<dbReference type="NCBIfam" id="NF009488">
    <property type="entry name" value="PRK12850.1"/>
    <property type="match status" value="1"/>
</dbReference>
<dbReference type="NCBIfam" id="NF009489">
    <property type="entry name" value="PRK12851.1"/>
    <property type="match status" value="1"/>
</dbReference>
<evidence type="ECO:0000313" key="10">
    <source>
        <dbReference type="EMBL" id="CAE0809407.1"/>
    </source>
</evidence>
<evidence type="ECO:0000256" key="5">
    <source>
        <dbReference type="ARBA" id="ARBA00023016"/>
    </source>
</evidence>
<dbReference type="InterPro" id="IPR002423">
    <property type="entry name" value="Cpn60/GroEL/TCP-1"/>
</dbReference>